<keyword evidence="3" id="KW-1185">Reference proteome</keyword>
<dbReference type="AlphaFoldDB" id="A0A2C5XWF5"/>
<reference evidence="2 3" key="1">
    <citation type="submission" date="2017-06" db="EMBL/GenBank/DDBJ databases">
        <title>Ant-infecting Ophiocordyceps genomes reveal a high diversity of potential behavioral manipulation genes and a possible major role for enterotoxins.</title>
        <authorList>
            <person name="De Bekker C."/>
            <person name="Evans H.C."/>
            <person name="Brachmann A."/>
            <person name="Hughes D.P."/>
        </authorList>
    </citation>
    <scope>NUCLEOTIDE SEQUENCE [LARGE SCALE GENOMIC DNA]</scope>
    <source>
        <strain evidence="2 3">1348a</strain>
    </source>
</reference>
<organism evidence="2 3">
    <name type="scientific">Ophiocordyceps australis</name>
    <dbReference type="NCBI Taxonomy" id="1399860"/>
    <lineage>
        <taxon>Eukaryota</taxon>
        <taxon>Fungi</taxon>
        <taxon>Dikarya</taxon>
        <taxon>Ascomycota</taxon>
        <taxon>Pezizomycotina</taxon>
        <taxon>Sordariomycetes</taxon>
        <taxon>Hypocreomycetidae</taxon>
        <taxon>Hypocreales</taxon>
        <taxon>Ophiocordycipitaceae</taxon>
        <taxon>Ophiocordyceps</taxon>
    </lineage>
</organism>
<feature type="domain" description="GCN5-related N-acetyltransferase Rv2170-like" evidence="1">
    <location>
        <begin position="115"/>
        <end position="196"/>
    </location>
</feature>
<comment type="caution">
    <text evidence="2">The sequence shown here is derived from an EMBL/GenBank/DDBJ whole genome shotgun (WGS) entry which is preliminary data.</text>
</comment>
<dbReference type="CDD" id="cd04301">
    <property type="entry name" value="NAT_SF"/>
    <property type="match status" value="1"/>
</dbReference>
<gene>
    <name evidence="2" type="ORF">CDD82_2512</name>
</gene>
<dbReference type="SUPFAM" id="SSF55729">
    <property type="entry name" value="Acyl-CoA N-acyltransferases (Nat)"/>
    <property type="match status" value="1"/>
</dbReference>
<dbReference type="Proteomes" id="UP000224854">
    <property type="component" value="Unassembled WGS sequence"/>
</dbReference>
<evidence type="ECO:0000313" key="3">
    <source>
        <dbReference type="Proteomes" id="UP000224854"/>
    </source>
</evidence>
<accession>A0A2C5XWF5</accession>
<dbReference type="InterPro" id="IPR013653">
    <property type="entry name" value="GCN5-like_dom"/>
</dbReference>
<dbReference type="Gene3D" id="3.40.630.30">
    <property type="match status" value="1"/>
</dbReference>
<protein>
    <recommendedName>
        <fullName evidence="1">GCN5-related N-acetyltransferase Rv2170-like domain-containing protein</fullName>
    </recommendedName>
</protein>
<dbReference type="InterPro" id="IPR016181">
    <property type="entry name" value="Acyl_CoA_acyltransferase"/>
</dbReference>
<dbReference type="GO" id="GO:0016747">
    <property type="term" value="F:acyltransferase activity, transferring groups other than amino-acyl groups"/>
    <property type="evidence" value="ECO:0007669"/>
    <property type="project" value="InterPro"/>
</dbReference>
<dbReference type="EMBL" id="NJEU01001918">
    <property type="protein sequence ID" value="PHH59292.1"/>
    <property type="molecule type" value="Genomic_DNA"/>
</dbReference>
<evidence type="ECO:0000313" key="2">
    <source>
        <dbReference type="EMBL" id="PHH59292.1"/>
    </source>
</evidence>
<evidence type="ECO:0000259" key="1">
    <source>
        <dbReference type="Pfam" id="PF08445"/>
    </source>
</evidence>
<dbReference type="Pfam" id="PF08445">
    <property type="entry name" value="FR47"/>
    <property type="match status" value="1"/>
</dbReference>
<dbReference type="OrthoDB" id="4738875at2759"/>
<name>A0A2C5XWF5_9HYPO</name>
<sequence>MQIRTATYQDVPAMASLVLAALANEHPWSTLVSPRLAAQAQSVAYATDLLASLIHDASVLVVVLELSDAAKPSHQGPLLVSVSVWDLAYLSSSRPSSCYTAAVSAAKFSSPTCHGLVSLATTYLAGNMHRLPQLHLFLALVATRPEFGRRGFGKMLVVRALEIALAHTKLRQVSVGVLAGPTAYVLFSGLGFRDMDAVDFPGDAASADSSINHGSYLKTMVLDSGRKRLSKERRPDWSLLRRLVNAWT</sequence>
<proteinExistence type="predicted"/>